<protein>
    <submittedName>
        <fullName evidence="6">Iron-sulfur cluster repair protein ScdA</fullName>
    </submittedName>
</protein>
<gene>
    <name evidence="6" type="primary">scdA</name>
    <name evidence="6" type="ORF">FILTAD_00231</name>
</gene>
<dbReference type="Pfam" id="PF01814">
    <property type="entry name" value="Hemerythrin"/>
    <property type="match status" value="1"/>
</dbReference>
<feature type="domain" description="Hemerythrin-like" evidence="5">
    <location>
        <begin position="86"/>
        <end position="227"/>
    </location>
</feature>
<keyword evidence="4" id="KW-0408">Iron</keyword>
<dbReference type="OrthoDB" id="9797132at2"/>
<dbReference type="RefSeq" id="WP_124068681.1">
    <property type="nucleotide sequence ID" value="NZ_CBCRXF010000026.1"/>
</dbReference>
<keyword evidence="7" id="KW-1185">Reference proteome</keyword>
<dbReference type="PANTHER" id="PTHR36438:SF1">
    <property type="entry name" value="IRON-SULFUR CLUSTER REPAIR PROTEIN YTFE"/>
    <property type="match status" value="1"/>
</dbReference>
<reference evidence="6 7" key="1">
    <citation type="submission" date="2018-11" db="EMBL/GenBank/DDBJ databases">
        <authorList>
            <person name="Criscuolo A."/>
        </authorList>
    </citation>
    <scope>NUCLEOTIDE SEQUENCE [LARGE SCALE GENOMIC DNA]</scope>
    <source>
        <strain evidence="6">ATB-66</strain>
    </source>
</reference>
<comment type="subcellular location">
    <subcellularLocation>
        <location evidence="1">Cytoplasm</location>
    </subcellularLocation>
</comment>
<evidence type="ECO:0000256" key="2">
    <source>
        <dbReference type="ARBA" id="ARBA00022490"/>
    </source>
</evidence>
<evidence type="ECO:0000313" key="6">
    <source>
        <dbReference type="EMBL" id="VDC19112.1"/>
    </source>
</evidence>
<keyword evidence="3" id="KW-0479">Metal-binding</keyword>
<dbReference type="InterPro" id="IPR019903">
    <property type="entry name" value="RIC_family"/>
</dbReference>
<dbReference type="AlphaFoldDB" id="A0A3P5WD80"/>
<accession>A0A3P5WD80</accession>
<name>A0A3P5WD80_9BACL</name>
<evidence type="ECO:0000259" key="5">
    <source>
        <dbReference type="Pfam" id="PF01814"/>
    </source>
</evidence>
<evidence type="ECO:0000313" key="7">
    <source>
        <dbReference type="Proteomes" id="UP000270468"/>
    </source>
</evidence>
<dbReference type="Proteomes" id="UP000270468">
    <property type="component" value="Unassembled WGS sequence"/>
</dbReference>
<evidence type="ECO:0000256" key="1">
    <source>
        <dbReference type="ARBA" id="ARBA00004496"/>
    </source>
</evidence>
<dbReference type="NCBIfam" id="TIGR03652">
    <property type="entry name" value="FeS_repair_RIC"/>
    <property type="match status" value="1"/>
</dbReference>
<dbReference type="EMBL" id="UXAV01000016">
    <property type="protein sequence ID" value="VDC19112.1"/>
    <property type="molecule type" value="Genomic_DNA"/>
</dbReference>
<sequence>MSQLTLESQVSDIVTALPHSADLFRKIRIDYCCGGKITLKEAAEGRNLNPEVVLNDVKTIEQKIEAKGSLEPAAFGNKTLVAYIQEKYHAGLREELPALAPYITKVVKVHGEGHPHLIRLQEIFRTLRAELLDHTEDEDKNVFPAILEFLENPTPELREFSQKQVIELEEEHDNAGRLLFELRELTNDYTPPEGACGTYRLVYARLEQFEKDTFEHVHLENNVLFDRVRAAL</sequence>
<dbReference type="GO" id="GO:0005737">
    <property type="term" value="C:cytoplasm"/>
    <property type="evidence" value="ECO:0007669"/>
    <property type="project" value="UniProtKB-SubCell"/>
</dbReference>
<organism evidence="6 7">
    <name type="scientific">Filibacter tadaridae</name>
    <dbReference type="NCBI Taxonomy" id="2483811"/>
    <lineage>
        <taxon>Bacteria</taxon>
        <taxon>Bacillati</taxon>
        <taxon>Bacillota</taxon>
        <taxon>Bacilli</taxon>
        <taxon>Bacillales</taxon>
        <taxon>Caryophanaceae</taxon>
        <taxon>Filibacter</taxon>
    </lineage>
</organism>
<dbReference type="InterPro" id="IPR012312">
    <property type="entry name" value="Hemerythrin-like"/>
</dbReference>
<evidence type="ECO:0000256" key="3">
    <source>
        <dbReference type="ARBA" id="ARBA00022723"/>
    </source>
</evidence>
<dbReference type="GO" id="GO:0046872">
    <property type="term" value="F:metal ion binding"/>
    <property type="evidence" value="ECO:0007669"/>
    <property type="project" value="UniProtKB-KW"/>
</dbReference>
<keyword evidence="2" id="KW-0963">Cytoplasm</keyword>
<evidence type="ECO:0000256" key="4">
    <source>
        <dbReference type="ARBA" id="ARBA00023004"/>
    </source>
</evidence>
<dbReference type="Pfam" id="PF04405">
    <property type="entry name" value="ScdA_N"/>
    <property type="match status" value="1"/>
</dbReference>
<dbReference type="PANTHER" id="PTHR36438">
    <property type="entry name" value="IRON-SULFUR CLUSTER REPAIR PROTEIN YTFE"/>
    <property type="match status" value="1"/>
</dbReference>
<dbReference type="Gene3D" id="1.20.120.520">
    <property type="entry name" value="nmb1532 protein domain like"/>
    <property type="match status" value="1"/>
</dbReference>
<proteinExistence type="predicted"/>